<dbReference type="GO" id="GO:0005739">
    <property type="term" value="C:mitochondrion"/>
    <property type="evidence" value="ECO:0007669"/>
    <property type="project" value="UniProtKB-SubCell"/>
</dbReference>
<evidence type="ECO:0000256" key="2">
    <source>
        <dbReference type="ARBA" id="ARBA00022980"/>
    </source>
</evidence>
<reference evidence="6 7" key="2">
    <citation type="journal article" date="2012" name="Open Biol.">
        <title>Characteristics of nucleosomes and linker DNA regions on the genome of the basidiomycete Mixia osmundae revealed by mono- and dinucleosome mapping.</title>
        <authorList>
            <person name="Nishida H."/>
            <person name="Kondo S."/>
            <person name="Matsumoto T."/>
            <person name="Suzuki Y."/>
            <person name="Yoshikawa H."/>
            <person name="Taylor T.D."/>
            <person name="Sugiyama J."/>
        </authorList>
    </citation>
    <scope>NUCLEOTIDE SEQUENCE [LARGE SCALE GENOMIC DNA]</scope>
    <source>
        <strain evidence="7">CBS 9802 / IAM 14324 / JCM 22182 / KY 12970</strain>
    </source>
</reference>
<evidence type="ECO:0000313" key="7">
    <source>
        <dbReference type="Proteomes" id="UP000009131"/>
    </source>
</evidence>
<sequence>MTQETLATLSLEQADAMRLSRKKVLAAQRLVSLRSGPGARSLPRNVRSISLVFKGKDKHWGSRQFCKELLPQLIYTNQSITFDVHKPRAGNPKPILTLKFADGTERQRSTYGRQAEEILSDLLTIARDPKTTQLAPEIVQKRILRRARSPKPVKATPDPVEEASESAPKPKSAQQVLKEDTTGSESSPSAGVEPPDRLGL</sequence>
<evidence type="ECO:0008006" key="8">
    <source>
        <dbReference type="Google" id="ProtNLM"/>
    </source>
</evidence>
<comment type="subcellular location">
    <subcellularLocation>
        <location evidence="1">Mitochondrion</location>
    </subcellularLocation>
</comment>
<dbReference type="GO" id="GO:0003735">
    <property type="term" value="F:structural constituent of ribosome"/>
    <property type="evidence" value="ECO:0007669"/>
    <property type="project" value="InterPro"/>
</dbReference>
<proteinExistence type="predicted"/>
<dbReference type="InterPro" id="IPR040049">
    <property type="entry name" value="Ribosomal_mS25/mL61"/>
</dbReference>
<dbReference type="SUPFAM" id="SSF52833">
    <property type="entry name" value="Thioredoxin-like"/>
    <property type="match status" value="1"/>
</dbReference>
<feature type="region of interest" description="Disordered" evidence="5">
    <location>
        <begin position="143"/>
        <end position="200"/>
    </location>
</feature>
<gene>
    <name evidence="6" type="primary">Mo00410</name>
    <name evidence="6" type="ORF">E5Q_00410</name>
</gene>
<keyword evidence="7" id="KW-1185">Reference proteome</keyword>
<dbReference type="InterPro" id="IPR036249">
    <property type="entry name" value="Thioredoxin-like_sf"/>
</dbReference>
<dbReference type="STRING" id="764103.G7DTB7"/>
<dbReference type="Proteomes" id="UP000009131">
    <property type="component" value="Unassembled WGS sequence"/>
</dbReference>
<dbReference type="AlphaFoldDB" id="G7DTB7"/>
<keyword evidence="3" id="KW-0496">Mitochondrion</keyword>
<dbReference type="PANTHER" id="PTHR13274">
    <property type="entry name" value="MITOCHONDRIAL RIBOSOMAL PROTEIN S25"/>
    <property type="match status" value="1"/>
</dbReference>
<keyword evidence="2" id="KW-0689">Ribosomal protein</keyword>
<accession>G7DTB7</accession>
<organism evidence="6 7">
    <name type="scientific">Mixia osmundae (strain CBS 9802 / IAM 14324 / JCM 22182 / KY 12970)</name>
    <dbReference type="NCBI Taxonomy" id="764103"/>
    <lineage>
        <taxon>Eukaryota</taxon>
        <taxon>Fungi</taxon>
        <taxon>Dikarya</taxon>
        <taxon>Basidiomycota</taxon>
        <taxon>Pucciniomycotina</taxon>
        <taxon>Mixiomycetes</taxon>
        <taxon>Mixiales</taxon>
        <taxon>Mixiaceae</taxon>
        <taxon>Mixia</taxon>
    </lineage>
</organism>
<evidence type="ECO:0000256" key="3">
    <source>
        <dbReference type="ARBA" id="ARBA00023128"/>
    </source>
</evidence>
<dbReference type="GO" id="GO:0005840">
    <property type="term" value="C:ribosome"/>
    <property type="evidence" value="ECO:0007669"/>
    <property type="project" value="UniProtKB-KW"/>
</dbReference>
<evidence type="ECO:0000256" key="5">
    <source>
        <dbReference type="SAM" id="MobiDB-lite"/>
    </source>
</evidence>
<dbReference type="InParanoid" id="G7DTB7"/>
<reference evidence="6 7" key="1">
    <citation type="journal article" date="2011" name="J. Gen. Appl. Microbiol.">
        <title>Draft genome sequencing of the enigmatic basidiomycete Mixia osmundae.</title>
        <authorList>
            <person name="Nishida H."/>
            <person name="Nagatsuka Y."/>
            <person name="Sugiyama J."/>
        </authorList>
    </citation>
    <scope>NUCLEOTIDE SEQUENCE [LARGE SCALE GENOMIC DNA]</scope>
    <source>
        <strain evidence="7">CBS 9802 / IAM 14324 / JCM 22182 / KY 12970</strain>
    </source>
</reference>
<dbReference type="EMBL" id="BABT02000025">
    <property type="protein sequence ID" value="GAA93764.1"/>
    <property type="molecule type" value="Genomic_DNA"/>
</dbReference>
<comment type="caution">
    <text evidence="6">The sequence shown here is derived from an EMBL/GenBank/DDBJ whole genome shotgun (WGS) entry which is preliminary data.</text>
</comment>
<evidence type="ECO:0000256" key="1">
    <source>
        <dbReference type="ARBA" id="ARBA00004173"/>
    </source>
</evidence>
<protein>
    <recommendedName>
        <fullName evidence="8">Ribosomal protein/NADH dehydrogenase domain-containing protein</fullName>
    </recommendedName>
</protein>
<dbReference type="HOGENOM" id="CLU_1366550_0_0_1"/>
<dbReference type="GO" id="GO:1990904">
    <property type="term" value="C:ribonucleoprotein complex"/>
    <property type="evidence" value="ECO:0007669"/>
    <property type="project" value="UniProtKB-KW"/>
</dbReference>
<dbReference type="OrthoDB" id="1696305at2759"/>
<name>G7DTB7_MIXOS</name>
<evidence type="ECO:0000256" key="4">
    <source>
        <dbReference type="ARBA" id="ARBA00023274"/>
    </source>
</evidence>
<dbReference type="PANTHER" id="PTHR13274:SF2">
    <property type="entry name" value="SMALL RIBOSOMAL SUBUNIT PROTEIN MS25"/>
    <property type="match status" value="1"/>
</dbReference>
<dbReference type="RefSeq" id="XP_014571461.1">
    <property type="nucleotide sequence ID" value="XM_014715975.1"/>
</dbReference>
<keyword evidence="4" id="KW-0687">Ribonucleoprotein</keyword>
<evidence type="ECO:0000313" key="6">
    <source>
        <dbReference type="EMBL" id="GAA93764.1"/>
    </source>
</evidence>